<dbReference type="VEuPathDB" id="VectorBase:GBRI022266"/>
<keyword evidence="1" id="KW-0812">Transmembrane</keyword>
<name>A0A1A9WJS2_9MUSC</name>
<proteinExistence type="predicted"/>
<dbReference type="AlphaFoldDB" id="A0A1A9WJS2"/>
<reference evidence="3" key="1">
    <citation type="submission" date="2014-03" db="EMBL/GenBank/DDBJ databases">
        <authorList>
            <person name="Aksoy S."/>
            <person name="Warren W."/>
            <person name="Wilson R.K."/>
        </authorList>
    </citation>
    <scope>NUCLEOTIDE SEQUENCE [LARGE SCALE GENOMIC DNA]</scope>
    <source>
        <strain evidence="3">IAEA</strain>
    </source>
</reference>
<keyword evidence="1" id="KW-0472">Membrane</keyword>
<evidence type="ECO:0000313" key="3">
    <source>
        <dbReference type="Proteomes" id="UP000091820"/>
    </source>
</evidence>
<dbReference type="Proteomes" id="UP000091820">
    <property type="component" value="Unassembled WGS sequence"/>
</dbReference>
<reference evidence="2" key="2">
    <citation type="submission" date="2020-05" db="UniProtKB">
        <authorList>
            <consortium name="EnsemblMetazoa"/>
        </authorList>
    </citation>
    <scope>IDENTIFICATION</scope>
    <source>
        <strain evidence="2">IAEA</strain>
    </source>
</reference>
<feature type="transmembrane region" description="Helical" evidence="1">
    <location>
        <begin position="121"/>
        <end position="142"/>
    </location>
</feature>
<accession>A0A1A9WJS2</accession>
<protein>
    <submittedName>
        <fullName evidence="2">Uncharacterized protein</fullName>
    </submittedName>
</protein>
<evidence type="ECO:0000256" key="1">
    <source>
        <dbReference type="SAM" id="Phobius"/>
    </source>
</evidence>
<evidence type="ECO:0000313" key="2">
    <source>
        <dbReference type="EnsemblMetazoa" id="GBRI022266-PA"/>
    </source>
</evidence>
<keyword evidence="1" id="KW-1133">Transmembrane helix</keyword>
<dbReference type="EnsemblMetazoa" id="GBRI022266-RA">
    <property type="protein sequence ID" value="GBRI022266-PA"/>
    <property type="gene ID" value="GBRI022266"/>
</dbReference>
<keyword evidence="3" id="KW-1185">Reference proteome</keyword>
<feature type="transmembrane region" description="Helical" evidence="1">
    <location>
        <begin position="20"/>
        <end position="44"/>
    </location>
</feature>
<sequence>MNYADDDDDYGVIDGRSQQLFVVVAAVVFKVFISGFWDCMAGILTDKFALLESPHTIETRRAFLFAISYSRLSGNDGIASGIFGDGLFVRSFSKDRVLLKVLQLFALSSDIIFIVDTNDAVVFKFVDFVGFMIGVSPSYWTVDWDWHDFNCRRMFSNSSGD</sequence>
<organism evidence="2 3">
    <name type="scientific">Glossina brevipalpis</name>
    <dbReference type="NCBI Taxonomy" id="37001"/>
    <lineage>
        <taxon>Eukaryota</taxon>
        <taxon>Metazoa</taxon>
        <taxon>Ecdysozoa</taxon>
        <taxon>Arthropoda</taxon>
        <taxon>Hexapoda</taxon>
        <taxon>Insecta</taxon>
        <taxon>Pterygota</taxon>
        <taxon>Neoptera</taxon>
        <taxon>Endopterygota</taxon>
        <taxon>Diptera</taxon>
        <taxon>Brachycera</taxon>
        <taxon>Muscomorpha</taxon>
        <taxon>Hippoboscoidea</taxon>
        <taxon>Glossinidae</taxon>
        <taxon>Glossina</taxon>
    </lineage>
</organism>